<dbReference type="Proteomes" id="UP000654345">
    <property type="component" value="Unassembled WGS sequence"/>
</dbReference>
<comment type="caution">
    <text evidence="2">The sequence shown here is derived from an EMBL/GenBank/DDBJ whole genome shotgun (WGS) entry which is preliminary data.</text>
</comment>
<evidence type="ECO:0000259" key="1">
    <source>
        <dbReference type="Pfam" id="PF12867"/>
    </source>
</evidence>
<dbReference type="SUPFAM" id="SSF109854">
    <property type="entry name" value="DinB/YfiT-like putative metalloenzymes"/>
    <property type="match status" value="1"/>
</dbReference>
<dbReference type="RefSeq" id="WP_201373779.1">
    <property type="nucleotide sequence ID" value="NZ_BNJG01000002.1"/>
</dbReference>
<dbReference type="InterPro" id="IPR034660">
    <property type="entry name" value="DinB/YfiT-like"/>
</dbReference>
<dbReference type="EMBL" id="BNJG01000002">
    <property type="protein sequence ID" value="GHO57368.1"/>
    <property type="molecule type" value="Genomic_DNA"/>
</dbReference>
<proteinExistence type="predicted"/>
<keyword evidence="3" id="KW-1185">Reference proteome</keyword>
<name>A0ABQ3UXH6_9CHLR</name>
<reference evidence="2 3" key="1">
    <citation type="journal article" date="2021" name="Int. J. Syst. Evol. Microbiol.">
        <title>Reticulibacter mediterranei gen. nov., sp. nov., within the new family Reticulibacteraceae fam. nov., and Ktedonospora formicarum gen. nov., sp. nov., Ktedonobacter robiniae sp. nov., Dictyobacter formicarum sp. nov. and Dictyobacter arantiisoli sp. nov., belonging to the class Ktedonobacteria.</title>
        <authorList>
            <person name="Yabe S."/>
            <person name="Zheng Y."/>
            <person name="Wang C.M."/>
            <person name="Sakai Y."/>
            <person name="Abe K."/>
            <person name="Yokota A."/>
            <person name="Donadio S."/>
            <person name="Cavaletti L."/>
            <person name="Monciardini P."/>
        </authorList>
    </citation>
    <scope>NUCLEOTIDE SEQUENCE [LARGE SCALE GENOMIC DNA]</scope>
    <source>
        <strain evidence="2 3">SOSP1-30</strain>
    </source>
</reference>
<organism evidence="2 3">
    <name type="scientific">Ktedonobacter robiniae</name>
    <dbReference type="NCBI Taxonomy" id="2778365"/>
    <lineage>
        <taxon>Bacteria</taxon>
        <taxon>Bacillati</taxon>
        <taxon>Chloroflexota</taxon>
        <taxon>Ktedonobacteria</taxon>
        <taxon>Ktedonobacterales</taxon>
        <taxon>Ktedonobacteraceae</taxon>
        <taxon>Ktedonobacter</taxon>
    </lineage>
</organism>
<evidence type="ECO:0000313" key="2">
    <source>
        <dbReference type="EMBL" id="GHO57368.1"/>
    </source>
</evidence>
<evidence type="ECO:0000313" key="3">
    <source>
        <dbReference type="Proteomes" id="UP000654345"/>
    </source>
</evidence>
<dbReference type="Pfam" id="PF12867">
    <property type="entry name" value="DinB_2"/>
    <property type="match status" value="1"/>
</dbReference>
<dbReference type="Gene3D" id="1.20.120.450">
    <property type="entry name" value="dinb family like domain"/>
    <property type="match status" value="1"/>
</dbReference>
<gene>
    <name evidence="2" type="ORF">KSB_58430</name>
</gene>
<feature type="domain" description="DinB-like" evidence="1">
    <location>
        <begin position="19"/>
        <end position="156"/>
    </location>
</feature>
<accession>A0ABQ3UXH6</accession>
<sequence length="173" mass="19694">MKEQALPLITFYKGWQTYQRNLVEIIAPLSSEQLALPAPSHQWTIGMLAQHIVANRVWWFQVWMGEGSPDLAPIAHWDPADKVEQPPLTAAELVTGLESTWHMITDALARWTPADLEHVFQPPAALREEERENFPPFSRQWIIWHVLEHEIHHGGELSLALGSHGLTGIYGNM</sequence>
<dbReference type="InterPro" id="IPR024775">
    <property type="entry name" value="DinB-like"/>
</dbReference>
<protein>
    <recommendedName>
        <fullName evidence="1">DinB-like domain-containing protein</fullName>
    </recommendedName>
</protein>